<sequence length="321" mass="35613">AMGVAGLALKLRDNLQGGIKCCLPIIILILYTLIGALIFQWLEGDQENVEQDTLRADIAKKTEHAAFKLNVLRSKSPVEAYNYTMGILKKYQSDLGIQEVPEINQKWTLSGAVFFCITVYTTIGYGNIYPVTGAGRIATVIYAFLGIPLAVICLYALGQLFAKFFRLIWKVFLRTTRVVSKDLHKKVEQLGEAANSDADSDDKEKDENDLSSFPLSIILLITIIWILLSSLVFRLIEDGNWDYGTALYFAIISFTTIGFGDVLPSSYSYMIPIACMVIIGLSLVSTLLSSIQEQVEELAEGMKTNIDKEYMNALAEAKDEG</sequence>
<dbReference type="GO" id="GO:0030322">
    <property type="term" value="P:stabilization of membrane potential"/>
    <property type="evidence" value="ECO:0007669"/>
    <property type="project" value="TreeGrafter"/>
</dbReference>
<protein>
    <recommendedName>
        <fullName evidence="10">Potassium channel domain-containing protein</fullName>
    </recommendedName>
</protein>
<evidence type="ECO:0000256" key="8">
    <source>
        <dbReference type="RuleBase" id="RU003857"/>
    </source>
</evidence>
<dbReference type="AlphaFoldDB" id="A0AAV5WNJ1"/>
<evidence type="ECO:0000256" key="2">
    <source>
        <dbReference type="ARBA" id="ARBA00022448"/>
    </source>
</evidence>
<comment type="subcellular location">
    <subcellularLocation>
        <location evidence="1">Membrane</location>
        <topology evidence="1">Multi-pass membrane protein</topology>
    </subcellularLocation>
</comment>
<keyword evidence="6 9" id="KW-0472">Membrane</keyword>
<dbReference type="Pfam" id="PF07885">
    <property type="entry name" value="Ion_trans_2"/>
    <property type="match status" value="2"/>
</dbReference>
<evidence type="ECO:0000313" key="11">
    <source>
        <dbReference type="EMBL" id="GMT33577.1"/>
    </source>
</evidence>
<dbReference type="PRINTS" id="PR01333">
    <property type="entry name" value="2POREKCHANEL"/>
</dbReference>
<gene>
    <name evidence="11" type="ORF">PFISCL1PPCAC_24874</name>
</gene>
<name>A0AAV5WNJ1_9BILA</name>
<evidence type="ECO:0000256" key="7">
    <source>
        <dbReference type="ARBA" id="ARBA00023303"/>
    </source>
</evidence>
<comment type="caution">
    <text evidence="11">The sequence shown here is derived from an EMBL/GenBank/DDBJ whole genome shotgun (WGS) entry which is preliminary data.</text>
</comment>
<feature type="transmembrane region" description="Helical" evidence="9">
    <location>
        <begin position="107"/>
        <end position="128"/>
    </location>
</feature>
<dbReference type="GO" id="GO:0015271">
    <property type="term" value="F:outward rectifier potassium channel activity"/>
    <property type="evidence" value="ECO:0007669"/>
    <property type="project" value="TreeGrafter"/>
</dbReference>
<evidence type="ECO:0000256" key="1">
    <source>
        <dbReference type="ARBA" id="ARBA00004141"/>
    </source>
</evidence>
<dbReference type="InterPro" id="IPR013099">
    <property type="entry name" value="K_chnl_dom"/>
</dbReference>
<dbReference type="SUPFAM" id="SSF81324">
    <property type="entry name" value="Voltage-gated potassium channels"/>
    <property type="match status" value="2"/>
</dbReference>
<keyword evidence="3 8" id="KW-0812">Transmembrane</keyword>
<feature type="transmembrane region" description="Helical" evidence="9">
    <location>
        <begin position="140"/>
        <end position="162"/>
    </location>
</feature>
<feature type="non-terminal residue" evidence="11">
    <location>
        <position position="1"/>
    </location>
</feature>
<comment type="similarity">
    <text evidence="8">Belongs to the two pore domain potassium channel (TC 1.A.1.8) family.</text>
</comment>
<keyword evidence="4 9" id="KW-1133">Transmembrane helix</keyword>
<dbReference type="GO" id="GO:0005886">
    <property type="term" value="C:plasma membrane"/>
    <property type="evidence" value="ECO:0007669"/>
    <property type="project" value="TreeGrafter"/>
</dbReference>
<dbReference type="InterPro" id="IPR003280">
    <property type="entry name" value="2pore_dom_K_chnl"/>
</dbReference>
<organism evidence="11 12">
    <name type="scientific">Pristionchus fissidentatus</name>
    <dbReference type="NCBI Taxonomy" id="1538716"/>
    <lineage>
        <taxon>Eukaryota</taxon>
        <taxon>Metazoa</taxon>
        <taxon>Ecdysozoa</taxon>
        <taxon>Nematoda</taxon>
        <taxon>Chromadorea</taxon>
        <taxon>Rhabditida</taxon>
        <taxon>Rhabditina</taxon>
        <taxon>Diplogasteromorpha</taxon>
        <taxon>Diplogasteroidea</taxon>
        <taxon>Neodiplogasteridae</taxon>
        <taxon>Pristionchus</taxon>
    </lineage>
</organism>
<keyword evidence="7 8" id="KW-0407">Ion channel</keyword>
<proteinExistence type="inferred from homology"/>
<keyword evidence="5 8" id="KW-0406">Ion transport</keyword>
<keyword evidence="2 8" id="KW-0813">Transport</keyword>
<evidence type="ECO:0000256" key="3">
    <source>
        <dbReference type="ARBA" id="ARBA00022692"/>
    </source>
</evidence>
<dbReference type="PANTHER" id="PTHR11003">
    <property type="entry name" value="POTASSIUM CHANNEL, SUBFAMILY K"/>
    <property type="match status" value="1"/>
</dbReference>
<feature type="transmembrane region" description="Helical" evidence="9">
    <location>
        <begin position="269"/>
        <end position="288"/>
    </location>
</feature>
<dbReference type="Gene3D" id="1.10.287.70">
    <property type="match status" value="1"/>
</dbReference>
<feature type="transmembrane region" description="Helical" evidence="9">
    <location>
        <begin position="21"/>
        <end position="42"/>
    </location>
</feature>
<evidence type="ECO:0000256" key="6">
    <source>
        <dbReference type="ARBA" id="ARBA00023136"/>
    </source>
</evidence>
<evidence type="ECO:0000256" key="4">
    <source>
        <dbReference type="ARBA" id="ARBA00022989"/>
    </source>
</evidence>
<dbReference type="Proteomes" id="UP001432322">
    <property type="component" value="Unassembled WGS sequence"/>
</dbReference>
<feature type="domain" description="Potassium channel" evidence="10">
    <location>
        <begin position="104"/>
        <end position="162"/>
    </location>
</feature>
<evidence type="ECO:0000256" key="9">
    <source>
        <dbReference type="SAM" id="Phobius"/>
    </source>
</evidence>
<dbReference type="PANTHER" id="PTHR11003:SF345">
    <property type="entry name" value="TWIK FAMILY OF POTASSIUM CHANNELS PROTEIN 18"/>
    <property type="match status" value="1"/>
</dbReference>
<dbReference type="GO" id="GO:0022841">
    <property type="term" value="F:potassium ion leak channel activity"/>
    <property type="evidence" value="ECO:0007669"/>
    <property type="project" value="TreeGrafter"/>
</dbReference>
<feature type="transmembrane region" description="Helical" evidence="9">
    <location>
        <begin position="213"/>
        <end position="233"/>
    </location>
</feature>
<accession>A0AAV5WNJ1</accession>
<evidence type="ECO:0000256" key="5">
    <source>
        <dbReference type="ARBA" id="ARBA00023065"/>
    </source>
</evidence>
<evidence type="ECO:0000313" key="12">
    <source>
        <dbReference type="Proteomes" id="UP001432322"/>
    </source>
</evidence>
<keyword evidence="12" id="KW-1185">Reference proteome</keyword>
<reference evidence="11" key="1">
    <citation type="submission" date="2023-10" db="EMBL/GenBank/DDBJ databases">
        <title>Genome assembly of Pristionchus species.</title>
        <authorList>
            <person name="Yoshida K."/>
            <person name="Sommer R.J."/>
        </authorList>
    </citation>
    <scope>NUCLEOTIDE SEQUENCE</scope>
    <source>
        <strain evidence="11">RS5133</strain>
    </source>
</reference>
<dbReference type="EMBL" id="BTSY01000006">
    <property type="protein sequence ID" value="GMT33577.1"/>
    <property type="molecule type" value="Genomic_DNA"/>
</dbReference>
<feature type="transmembrane region" description="Helical" evidence="9">
    <location>
        <begin position="245"/>
        <end position="263"/>
    </location>
</feature>
<feature type="domain" description="Potassium channel" evidence="10">
    <location>
        <begin position="222"/>
        <end position="296"/>
    </location>
</feature>
<evidence type="ECO:0000259" key="10">
    <source>
        <dbReference type="Pfam" id="PF07885"/>
    </source>
</evidence>